<gene>
    <name evidence="2" type="ORF">NDU88_000070</name>
</gene>
<reference evidence="2" key="1">
    <citation type="journal article" date="2022" name="bioRxiv">
        <title>Sequencing and chromosome-scale assembly of the giantPleurodeles waltlgenome.</title>
        <authorList>
            <person name="Brown T."/>
            <person name="Elewa A."/>
            <person name="Iarovenko S."/>
            <person name="Subramanian E."/>
            <person name="Araus A.J."/>
            <person name="Petzold A."/>
            <person name="Susuki M."/>
            <person name="Suzuki K.-i.T."/>
            <person name="Hayashi T."/>
            <person name="Toyoda A."/>
            <person name="Oliveira C."/>
            <person name="Osipova E."/>
            <person name="Leigh N.D."/>
            <person name="Simon A."/>
            <person name="Yun M.H."/>
        </authorList>
    </citation>
    <scope>NUCLEOTIDE SEQUENCE</scope>
    <source>
        <strain evidence="2">20211129_DDA</strain>
        <tissue evidence="2">Liver</tissue>
    </source>
</reference>
<feature type="region of interest" description="Disordered" evidence="1">
    <location>
        <begin position="64"/>
        <end position="95"/>
    </location>
</feature>
<dbReference type="Proteomes" id="UP001066276">
    <property type="component" value="Chromosome 12"/>
</dbReference>
<evidence type="ECO:0000256" key="1">
    <source>
        <dbReference type="SAM" id="MobiDB-lite"/>
    </source>
</evidence>
<protein>
    <submittedName>
        <fullName evidence="2">Uncharacterized protein</fullName>
    </submittedName>
</protein>
<evidence type="ECO:0000313" key="3">
    <source>
        <dbReference type="Proteomes" id="UP001066276"/>
    </source>
</evidence>
<keyword evidence="3" id="KW-1185">Reference proteome</keyword>
<feature type="region of interest" description="Disordered" evidence="1">
    <location>
        <begin position="1"/>
        <end position="42"/>
    </location>
</feature>
<evidence type="ECO:0000313" key="2">
    <source>
        <dbReference type="EMBL" id="KAJ1079837.1"/>
    </source>
</evidence>
<sequence>MMHVRVGDAGKKMDEARDEGIDESGIMSKADEGKHGMKWMRNGAEEQDMMVGDAGKKMDEARDEGIDESGLMSKADEGKNGMKWMRNGAAEQDMM</sequence>
<feature type="compositionally biased region" description="Basic and acidic residues" evidence="1">
    <location>
        <begin position="1"/>
        <end position="19"/>
    </location>
</feature>
<proteinExistence type="predicted"/>
<dbReference type="AlphaFoldDB" id="A0AAV7KN29"/>
<name>A0AAV7KN29_PLEWA</name>
<dbReference type="EMBL" id="JANPWB010000016">
    <property type="protein sequence ID" value="KAJ1079837.1"/>
    <property type="molecule type" value="Genomic_DNA"/>
</dbReference>
<organism evidence="2 3">
    <name type="scientific">Pleurodeles waltl</name>
    <name type="common">Iberian ribbed newt</name>
    <dbReference type="NCBI Taxonomy" id="8319"/>
    <lineage>
        <taxon>Eukaryota</taxon>
        <taxon>Metazoa</taxon>
        <taxon>Chordata</taxon>
        <taxon>Craniata</taxon>
        <taxon>Vertebrata</taxon>
        <taxon>Euteleostomi</taxon>
        <taxon>Amphibia</taxon>
        <taxon>Batrachia</taxon>
        <taxon>Caudata</taxon>
        <taxon>Salamandroidea</taxon>
        <taxon>Salamandridae</taxon>
        <taxon>Pleurodelinae</taxon>
        <taxon>Pleurodeles</taxon>
    </lineage>
</organism>
<accession>A0AAV7KN29</accession>
<comment type="caution">
    <text evidence="2">The sequence shown here is derived from an EMBL/GenBank/DDBJ whole genome shotgun (WGS) entry which is preliminary data.</text>
</comment>